<accession>A0A8J4WFK0</accession>
<protein>
    <submittedName>
        <fullName evidence="2">Uncharacterized protein</fullName>
    </submittedName>
</protein>
<gene>
    <name evidence="2" type="ORF">PHET_08175</name>
</gene>
<sequence>HQVLIGLCFQPHRPCHRTQDSRDFHHQFSTESAMHRTDESGGSSCGRSSIPDLEQIISSVVDCIPSLRSSDDRAENMPSPPRTDSKPEVVAENVNSLTAAAVTDTNTTPNSLPIKAPCQNCLAQAEFIARKQQAMRSRRRFSSHPVDAQGAVHISFSPLVSASSRSAVQSEGMDVIPRSAPDRSSFRQSICNPSVGSMLYFSLSHWLTCFCSVFMPSRFWNTFCLGLFNQGVLYLTFS</sequence>
<organism evidence="2 3">
    <name type="scientific">Paragonimus heterotremus</name>
    <dbReference type="NCBI Taxonomy" id="100268"/>
    <lineage>
        <taxon>Eukaryota</taxon>
        <taxon>Metazoa</taxon>
        <taxon>Spiralia</taxon>
        <taxon>Lophotrochozoa</taxon>
        <taxon>Platyhelminthes</taxon>
        <taxon>Trematoda</taxon>
        <taxon>Digenea</taxon>
        <taxon>Plagiorchiida</taxon>
        <taxon>Troglotremata</taxon>
        <taxon>Troglotrematidae</taxon>
        <taxon>Paragonimus</taxon>
    </lineage>
</organism>
<evidence type="ECO:0000313" key="3">
    <source>
        <dbReference type="Proteomes" id="UP000748531"/>
    </source>
</evidence>
<dbReference type="OrthoDB" id="6246337at2759"/>
<dbReference type="EMBL" id="LUCH01004940">
    <property type="protein sequence ID" value="KAF5398496.1"/>
    <property type="molecule type" value="Genomic_DNA"/>
</dbReference>
<reference evidence="2" key="1">
    <citation type="submission" date="2019-05" db="EMBL/GenBank/DDBJ databases">
        <title>Annotation for the trematode Paragonimus heterotremus.</title>
        <authorList>
            <person name="Choi Y.-J."/>
        </authorList>
    </citation>
    <scope>NUCLEOTIDE SEQUENCE</scope>
    <source>
        <strain evidence="2">LC</strain>
    </source>
</reference>
<feature type="non-terminal residue" evidence="2">
    <location>
        <position position="238"/>
    </location>
</feature>
<keyword evidence="3" id="KW-1185">Reference proteome</keyword>
<name>A0A8J4WFK0_9TREM</name>
<dbReference type="AlphaFoldDB" id="A0A8J4WFK0"/>
<proteinExistence type="predicted"/>
<feature type="region of interest" description="Disordered" evidence="1">
    <location>
        <begin position="68"/>
        <end position="87"/>
    </location>
</feature>
<evidence type="ECO:0000313" key="2">
    <source>
        <dbReference type="EMBL" id="KAF5398496.1"/>
    </source>
</evidence>
<comment type="caution">
    <text evidence="2">The sequence shown here is derived from an EMBL/GenBank/DDBJ whole genome shotgun (WGS) entry which is preliminary data.</text>
</comment>
<evidence type="ECO:0000256" key="1">
    <source>
        <dbReference type="SAM" id="MobiDB-lite"/>
    </source>
</evidence>
<dbReference type="Proteomes" id="UP000748531">
    <property type="component" value="Unassembled WGS sequence"/>
</dbReference>